<dbReference type="InterPro" id="IPR011335">
    <property type="entry name" value="Restrct_endonuc-II-like"/>
</dbReference>
<dbReference type="PANTHER" id="PTHR30015">
    <property type="entry name" value="MRR RESTRICTION SYSTEM PROTEIN"/>
    <property type="match status" value="1"/>
</dbReference>
<dbReference type="InterPro" id="IPR011856">
    <property type="entry name" value="tRNA_endonuc-like_dom_sf"/>
</dbReference>
<dbReference type="InterPro" id="IPR007560">
    <property type="entry name" value="Restrct_endonuc_IV_Mrr"/>
</dbReference>
<evidence type="ECO:0000313" key="3">
    <source>
        <dbReference type="EMBL" id="BBJ37499.1"/>
    </source>
</evidence>
<sequence length="342" mass="37296">MILDEPHGPASDAWHEDRRSCDPTRRVIPTKAVEVGVGDRIITLGVVTEIIAAHGPEELHERMTFPVRRLDDMAGKNWCASHSTPGWNKLPVVVASDHEDQQGGLLFEAEQHPKQMDEPPCGWGQADREMDRFAGLLGVVDVPRKGLPPLPSFVSAGELCEHRHTDPRDPRGYVATVVRQVLPRGAVSAVVDYLHHSDFEALVANTLRDEGYVIEQAHGGADDCGADVIATSPAGVRVVIQIKHTTGGRRKVEPRVMREINGSAKQEHGADVAVVLTNSDFTSLARQFGDKYGIHALNHDAIRRWLVQGQSFDQVLAETGPYTQPASSRSPRPVAARGGSTL</sequence>
<dbReference type="SUPFAM" id="SSF52980">
    <property type="entry name" value="Restriction endonuclease-like"/>
    <property type="match status" value="1"/>
</dbReference>
<feature type="region of interest" description="Disordered" evidence="1">
    <location>
        <begin position="321"/>
        <end position="342"/>
    </location>
</feature>
<evidence type="ECO:0000256" key="1">
    <source>
        <dbReference type="SAM" id="MobiDB-lite"/>
    </source>
</evidence>
<dbReference type="EMBL" id="AP019620">
    <property type="protein sequence ID" value="BBJ37499.1"/>
    <property type="molecule type" value="Genomic_DNA"/>
</dbReference>
<gene>
    <name evidence="3" type="ORF">SSPO_002170</name>
</gene>
<dbReference type="GO" id="GO:0003677">
    <property type="term" value="F:DNA binding"/>
    <property type="evidence" value="ECO:0007669"/>
    <property type="project" value="InterPro"/>
</dbReference>
<organism evidence="3 4">
    <name type="scientific">Streptomyces antimycoticus</name>
    <dbReference type="NCBI Taxonomy" id="68175"/>
    <lineage>
        <taxon>Bacteria</taxon>
        <taxon>Bacillati</taxon>
        <taxon>Actinomycetota</taxon>
        <taxon>Actinomycetes</taxon>
        <taxon>Kitasatosporales</taxon>
        <taxon>Streptomycetaceae</taxon>
        <taxon>Streptomyces</taxon>
        <taxon>Streptomyces violaceusniger group</taxon>
    </lineage>
</organism>
<dbReference type="Proteomes" id="UP000463951">
    <property type="component" value="Chromosome"/>
</dbReference>
<name>A0A499UK89_9ACTN</name>
<dbReference type="AlphaFoldDB" id="A0A499UK89"/>
<dbReference type="PANTHER" id="PTHR30015:SF6">
    <property type="entry name" value="SLL1429 PROTEIN"/>
    <property type="match status" value="1"/>
</dbReference>
<evidence type="ECO:0000313" key="4">
    <source>
        <dbReference type="Proteomes" id="UP000463951"/>
    </source>
</evidence>
<evidence type="ECO:0000259" key="2">
    <source>
        <dbReference type="Pfam" id="PF04471"/>
    </source>
</evidence>
<feature type="domain" description="Restriction endonuclease type IV Mrr" evidence="2">
    <location>
        <begin position="194"/>
        <end position="306"/>
    </location>
</feature>
<dbReference type="Gene3D" id="3.40.1350.10">
    <property type="match status" value="1"/>
</dbReference>
<dbReference type="InterPro" id="IPR052906">
    <property type="entry name" value="Type_IV_Methyl-Rstrct_Enzyme"/>
</dbReference>
<protein>
    <recommendedName>
        <fullName evidence="2">Restriction endonuclease type IV Mrr domain-containing protein</fullName>
    </recommendedName>
</protein>
<dbReference type="GO" id="GO:0015666">
    <property type="term" value="F:restriction endodeoxyribonuclease activity"/>
    <property type="evidence" value="ECO:0007669"/>
    <property type="project" value="TreeGrafter"/>
</dbReference>
<dbReference type="GO" id="GO:0009307">
    <property type="term" value="P:DNA restriction-modification system"/>
    <property type="evidence" value="ECO:0007669"/>
    <property type="project" value="InterPro"/>
</dbReference>
<proteinExistence type="predicted"/>
<feature type="compositionally biased region" description="Polar residues" evidence="1">
    <location>
        <begin position="321"/>
        <end position="330"/>
    </location>
</feature>
<dbReference type="Pfam" id="PF04471">
    <property type="entry name" value="Mrr_cat"/>
    <property type="match status" value="1"/>
</dbReference>
<accession>A0A499UK89</accession>
<reference evidence="3 4" key="1">
    <citation type="journal article" date="2020" name="Int. J. Syst. Evol. Microbiol.">
        <title>Reclassification of Streptomyces castelarensis and Streptomyces sporoclivatus as later heterotypic synonyms of Streptomyces antimycoticus.</title>
        <authorList>
            <person name="Komaki H."/>
            <person name="Tamura T."/>
        </authorList>
    </citation>
    <scope>NUCLEOTIDE SEQUENCE [LARGE SCALE GENOMIC DNA]</scope>
    <source>
        <strain evidence="3 4">NBRC 100767</strain>
    </source>
</reference>